<keyword evidence="4" id="KW-1185">Reference proteome</keyword>
<proteinExistence type="predicted"/>
<organism evidence="3 4">
    <name type="scientific">Pseudonocardia hispaniensis</name>
    <dbReference type="NCBI Taxonomy" id="904933"/>
    <lineage>
        <taxon>Bacteria</taxon>
        <taxon>Bacillati</taxon>
        <taxon>Actinomycetota</taxon>
        <taxon>Actinomycetes</taxon>
        <taxon>Pseudonocardiales</taxon>
        <taxon>Pseudonocardiaceae</taxon>
        <taxon>Pseudonocardia</taxon>
    </lineage>
</organism>
<feature type="domain" description="AAA+ ATPase" evidence="2">
    <location>
        <begin position="101"/>
        <end position="313"/>
    </location>
</feature>
<dbReference type="EMBL" id="JBHSQW010000044">
    <property type="protein sequence ID" value="MFC5996930.1"/>
    <property type="molecule type" value="Genomic_DNA"/>
</dbReference>
<evidence type="ECO:0000313" key="3">
    <source>
        <dbReference type="EMBL" id="MFC5996930.1"/>
    </source>
</evidence>
<evidence type="ECO:0000259" key="2">
    <source>
        <dbReference type="SMART" id="SM00382"/>
    </source>
</evidence>
<reference evidence="4" key="1">
    <citation type="journal article" date="2019" name="Int. J. Syst. Evol. Microbiol.">
        <title>The Global Catalogue of Microorganisms (GCM) 10K type strain sequencing project: providing services to taxonomists for standard genome sequencing and annotation.</title>
        <authorList>
            <consortium name="The Broad Institute Genomics Platform"/>
            <consortium name="The Broad Institute Genome Sequencing Center for Infectious Disease"/>
            <person name="Wu L."/>
            <person name="Ma J."/>
        </authorList>
    </citation>
    <scope>NUCLEOTIDE SEQUENCE [LARGE SCALE GENOMIC DNA]</scope>
    <source>
        <strain evidence="4">CCM 8391</strain>
    </source>
</reference>
<dbReference type="RefSeq" id="WP_379587799.1">
    <property type="nucleotide sequence ID" value="NZ_JBHSQW010000044.1"/>
</dbReference>
<accession>A0ABW1J8Y6</accession>
<feature type="compositionally biased region" description="Basic and acidic residues" evidence="1">
    <location>
        <begin position="8"/>
        <end position="18"/>
    </location>
</feature>
<dbReference type="Pfam" id="PF13481">
    <property type="entry name" value="AAA_25"/>
    <property type="match status" value="1"/>
</dbReference>
<evidence type="ECO:0000313" key="4">
    <source>
        <dbReference type="Proteomes" id="UP001596302"/>
    </source>
</evidence>
<dbReference type="SUPFAM" id="SSF52540">
    <property type="entry name" value="P-loop containing nucleoside triphosphate hydrolases"/>
    <property type="match status" value="1"/>
</dbReference>
<dbReference type="InterPro" id="IPR003593">
    <property type="entry name" value="AAA+_ATPase"/>
</dbReference>
<comment type="caution">
    <text evidence="3">The sequence shown here is derived from an EMBL/GenBank/DDBJ whole genome shotgun (WGS) entry which is preliminary data.</text>
</comment>
<protein>
    <submittedName>
        <fullName evidence="3">AAA family ATPase</fullName>
    </submittedName>
</protein>
<feature type="region of interest" description="Disordered" evidence="1">
    <location>
        <begin position="1"/>
        <end position="71"/>
    </location>
</feature>
<name>A0ABW1J8Y6_9PSEU</name>
<gene>
    <name evidence="3" type="ORF">ACFQE5_22220</name>
</gene>
<dbReference type="Proteomes" id="UP001596302">
    <property type="component" value="Unassembled WGS sequence"/>
</dbReference>
<evidence type="ECO:0000256" key="1">
    <source>
        <dbReference type="SAM" id="MobiDB-lite"/>
    </source>
</evidence>
<dbReference type="Gene3D" id="3.40.50.300">
    <property type="entry name" value="P-loop containing nucleotide triphosphate hydrolases"/>
    <property type="match status" value="1"/>
</dbReference>
<dbReference type="SMART" id="SM00382">
    <property type="entry name" value="AAA"/>
    <property type="match status" value="1"/>
</dbReference>
<sequence length="402" mass="43432">MRRTIVHAVRDGGREPRIVRLNPDYGAPDAATLDPFTAPVGDSNQGRDDEPDEDPSGDGNPSGERDPFRHPQVATGEDFIFAVQAEEPAIWGRGAQVLWAPGEALIFTGPPGVGKTTITQQLVLARVGLVDTFLGFPVQPTSSKVLYLAMDRPRQIARSMRRMVDDGDRQLLAARLVVWKGPLPADAAARPDILLQAARAYGADTIIVDSVKDASVGLVGSEQAGLYNRARQRALAEGIEIVEIAHQRKHGANQGAPKTLQDMHGGMELSAGAGSVFLVWGQAGDLVVELNHLKQPAEMVGPLLLVHDHDAGRTEVEKRADAGDVMRLEPWKIWTPVDLAAVLSESTGKPSRGDVERVRRKVEKLATEGLVVRVPGEVGRNGKPEVRYRWAQTAPDTTWGGS</sequence>
<dbReference type="InterPro" id="IPR027417">
    <property type="entry name" value="P-loop_NTPase"/>
</dbReference>